<comment type="caution">
    <text evidence="2">The sequence shown here is derived from an EMBL/GenBank/DDBJ whole genome shotgun (WGS) entry which is preliminary data.</text>
</comment>
<protein>
    <submittedName>
        <fullName evidence="2">Uncharacterized protein</fullName>
    </submittedName>
</protein>
<gene>
    <name evidence="2" type="ORF">cyc_00468</name>
</gene>
<dbReference type="Proteomes" id="UP000095192">
    <property type="component" value="Unassembled WGS sequence"/>
</dbReference>
<accession>A0A1D3CUW6</accession>
<sequence length="105" mass="11312">MAPPPPARRSSSAAAAAAGNGGGAATVTAIERAQQLEALLREVVLINKDIAKPGNLPLNVSRLLRETQQQKPQKHVWVLKLCPCTPEQAAAFRLPRHFIHPDPKL</sequence>
<feature type="compositionally biased region" description="Low complexity" evidence="1">
    <location>
        <begin position="8"/>
        <end position="18"/>
    </location>
</feature>
<name>A0A1D3CUW6_9EIME</name>
<feature type="region of interest" description="Disordered" evidence="1">
    <location>
        <begin position="1"/>
        <end position="23"/>
    </location>
</feature>
<organism evidence="2 3">
    <name type="scientific">Cyclospora cayetanensis</name>
    <dbReference type="NCBI Taxonomy" id="88456"/>
    <lineage>
        <taxon>Eukaryota</taxon>
        <taxon>Sar</taxon>
        <taxon>Alveolata</taxon>
        <taxon>Apicomplexa</taxon>
        <taxon>Conoidasida</taxon>
        <taxon>Coccidia</taxon>
        <taxon>Eucoccidiorida</taxon>
        <taxon>Eimeriorina</taxon>
        <taxon>Eimeriidae</taxon>
        <taxon>Cyclospora</taxon>
    </lineage>
</organism>
<dbReference type="InParanoid" id="A0A1D3CUW6"/>
<dbReference type="EMBL" id="JROU02001859">
    <property type="protein sequence ID" value="OEH74972.1"/>
    <property type="molecule type" value="Genomic_DNA"/>
</dbReference>
<evidence type="ECO:0000256" key="1">
    <source>
        <dbReference type="SAM" id="MobiDB-lite"/>
    </source>
</evidence>
<reference evidence="2 3" key="1">
    <citation type="journal article" date="2016" name="BMC Genomics">
        <title>Comparative genomics reveals Cyclospora cayetanensis possesses coccidia-like metabolism and invasion components but unique surface antigens.</title>
        <authorList>
            <person name="Liu S."/>
            <person name="Wang L."/>
            <person name="Zheng H."/>
            <person name="Xu Z."/>
            <person name="Roellig D.M."/>
            <person name="Li N."/>
            <person name="Frace M.A."/>
            <person name="Tang K."/>
            <person name="Arrowood M.J."/>
            <person name="Moss D.M."/>
            <person name="Zhang L."/>
            <person name="Feng Y."/>
            <person name="Xiao L."/>
        </authorList>
    </citation>
    <scope>NUCLEOTIDE SEQUENCE [LARGE SCALE GENOMIC DNA]</scope>
    <source>
        <strain evidence="2 3">CHN_HEN01</strain>
    </source>
</reference>
<proteinExistence type="predicted"/>
<dbReference type="AlphaFoldDB" id="A0A1D3CUW6"/>
<keyword evidence="3" id="KW-1185">Reference proteome</keyword>
<evidence type="ECO:0000313" key="2">
    <source>
        <dbReference type="EMBL" id="OEH74972.1"/>
    </source>
</evidence>
<evidence type="ECO:0000313" key="3">
    <source>
        <dbReference type="Proteomes" id="UP000095192"/>
    </source>
</evidence>
<dbReference type="VEuPathDB" id="ToxoDB:cyc_00468"/>